<keyword evidence="2" id="KW-0548">Nucleotidyltransferase</keyword>
<reference evidence="3" key="1">
    <citation type="submission" date="2019-05" db="EMBL/GenBank/DDBJ databases">
        <title>Metatranscriptomic reconstruction reveals RNA viruses with the potential to shape carbon cycling in soil.</title>
        <authorList>
            <person name="Starr E.P."/>
            <person name="Nuccio E."/>
            <person name="Pett-Ridge J."/>
            <person name="Banfield J.F."/>
            <person name="Firestone M.K."/>
        </authorList>
    </citation>
    <scope>NUCLEOTIDE SEQUENCE</scope>
    <source>
        <strain evidence="3">H4_Rhizo_Litter_19_scaffold_25273</strain>
    </source>
</reference>
<organism evidence="3">
    <name type="scientific">Riboviria sp</name>
    <dbReference type="NCBI Taxonomy" id="2585031"/>
    <lineage>
        <taxon>Viruses</taxon>
        <taxon>Riboviria</taxon>
    </lineage>
</organism>
<evidence type="ECO:0000313" key="3">
    <source>
        <dbReference type="EMBL" id="QDH88998.1"/>
    </source>
</evidence>
<sequence length="158" mass="18310">MGLTIKMETHSDLSQMSFCGIVQHHEAKQQVADPTKILAKFAWTPLVYAEAGPKTLRMLNVCKALSYAHAYPHLPVVRPFMNYVLRVTQGKIVHHDYLRHLNEYERINFMRALEAHNSYRVPKFEPLMQTRLLVEKLYKVSVDQQLAAEQYLDGLSEL</sequence>
<dbReference type="GO" id="GO:0016779">
    <property type="term" value="F:nucleotidyltransferase activity"/>
    <property type="evidence" value="ECO:0007669"/>
    <property type="project" value="UniProtKB-KW"/>
</dbReference>
<protein>
    <submittedName>
        <fullName evidence="3">Uncharacterized protein</fullName>
    </submittedName>
</protein>
<keyword evidence="1" id="KW-0808">Transferase</keyword>
<dbReference type="SUPFAM" id="SSF56672">
    <property type="entry name" value="DNA/RNA polymerases"/>
    <property type="match status" value="1"/>
</dbReference>
<dbReference type="EMBL" id="MN034526">
    <property type="protein sequence ID" value="QDH88998.1"/>
    <property type="molecule type" value="Genomic_DNA"/>
</dbReference>
<dbReference type="InterPro" id="IPR043502">
    <property type="entry name" value="DNA/RNA_pol_sf"/>
</dbReference>
<name>A0A514D5U2_9VIRU</name>
<evidence type="ECO:0000256" key="2">
    <source>
        <dbReference type="ARBA" id="ARBA00022695"/>
    </source>
</evidence>
<evidence type="ECO:0000256" key="1">
    <source>
        <dbReference type="ARBA" id="ARBA00022679"/>
    </source>
</evidence>
<proteinExistence type="predicted"/>
<accession>A0A514D5U2</accession>
<gene>
    <name evidence="3" type="ORF">H4RhizoL1925273_000002</name>
</gene>